<evidence type="ECO:0000256" key="2">
    <source>
        <dbReference type="ARBA" id="ARBA00012438"/>
    </source>
</evidence>
<dbReference type="SMART" id="SM00387">
    <property type="entry name" value="HATPase_c"/>
    <property type="match status" value="1"/>
</dbReference>
<keyword evidence="7" id="KW-1133">Transmembrane helix</keyword>
<gene>
    <name evidence="9" type="primary">sasA</name>
    <name evidence="9" type="ORF">BN996_02450</name>
</gene>
<dbReference type="EMBL" id="CSTE01000002">
    <property type="protein sequence ID" value="CQR50964.1"/>
    <property type="molecule type" value="Genomic_DNA"/>
</dbReference>
<keyword evidence="3" id="KW-0808">Transferase</keyword>
<dbReference type="GO" id="GO:0004673">
    <property type="term" value="F:protein histidine kinase activity"/>
    <property type="evidence" value="ECO:0007669"/>
    <property type="project" value="UniProtKB-EC"/>
</dbReference>
<dbReference type="InterPro" id="IPR003594">
    <property type="entry name" value="HATPase_dom"/>
</dbReference>
<dbReference type="Pfam" id="PF02518">
    <property type="entry name" value="HATPase_c"/>
    <property type="match status" value="1"/>
</dbReference>
<dbReference type="PANTHER" id="PTHR44936">
    <property type="entry name" value="SENSOR PROTEIN CREC"/>
    <property type="match status" value="1"/>
</dbReference>
<evidence type="ECO:0000256" key="6">
    <source>
        <dbReference type="ARBA" id="ARBA00022840"/>
    </source>
</evidence>
<protein>
    <recommendedName>
        <fullName evidence="2">histidine kinase</fullName>
        <ecNumber evidence="2">2.7.13.3</ecNumber>
    </recommendedName>
</protein>
<feature type="domain" description="Histidine kinase" evidence="8">
    <location>
        <begin position="248"/>
        <end position="351"/>
    </location>
</feature>
<dbReference type="AlphaFoldDB" id="A0A0D6JSZ5"/>
<dbReference type="PRINTS" id="PR00344">
    <property type="entry name" value="BCTRLSENSOR"/>
</dbReference>
<feature type="transmembrane region" description="Helical" evidence="7">
    <location>
        <begin position="103"/>
        <end position="122"/>
    </location>
</feature>
<keyword evidence="5 9" id="KW-0418">Kinase</keyword>
<dbReference type="InterPro" id="IPR004358">
    <property type="entry name" value="Sig_transdc_His_kin-like_C"/>
</dbReference>
<sequence>MNVSRLVSAGSLSLTGLALFAIVSNSVGSVASDLAGLVAAAFGLVISVLFVALGPVVYRSDLKTVHIDRVAGWNLLGVVVTAFVLALIGSYQRAAGGTVSEPLFSAAVVVGVSAVAHVLIGLNDVRRIRARELSEQYKRSAVINRLVRHNLRHTAQLLLGWGDQLATDGGDDATVHIGERLKATGDDLGTMSDQVKTVTQLVDSDPEGETVDPRALLEPLVDDRSAANPEATITVRGDDSAAVVGGKKLKIAFREIVENALEHAGPAPTVEITYERVGSEVVVRIADDGPGIPDHQRELIEQNVEESDLAHGNGLGLWLSKWIVEAYGGELRLPATEDDEGAVVEFHLDAA</sequence>
<dbReference type="PANTHER" id="PTHR44936:SF10">
    <property type="entry name" value="SENSOR PROTEIN RSTB"/>
    <property type="match status" value="1"/>
</dbReference>
<organism evidence="9 10">
    <name type="scientific">Haloferax massiliensis</name>
    <dbReference type="NCBI Taxonomy" id="1476858"/>
    <lineage>
        <taxon>Archaea</taxon>
        <taxon>Methanobacteriati</taxon>
        <taxon>Methanobacteriota</taxon>
        <taxon>Stenosarchaea group</taxon>
        <taxon>Halobacteria</taxon>
        <taxon>Halobacteriales</taxon>
        <taxon>Haloferacaceae</taxon>
        <taxon>Haloferax</taxon>
    </lineage>
</organism>
<dbReference type="EC" id="2.7.13.3" evidence="2"/>
<keyword evidence="10" id="KW-1185">Reference proteome</keyword>
<dbReference type="CDD" id="cd00075">
    <property type="entry name" value="HATPase"/>
    <property type="match status" value="1"/>
</dbReference>
<dbReference type="GO" id="GO:0005524">
    <property type="term" value="F:ATP binding"/>
    <property type="evidence" value="ECO:0007669"/>
    <property type="project" value="UniProtKB-KW"/>
</dbReference>
<evidence type="ECO:0000256" key="5">
    <source>
        <dbReference type="ARBA" id="ARBA00022777"/>
    </source>
</evidence>
<keyword evidence="4" id="KW-0547">Nucleotide-binding</keyword>
<name>A0A0D6JSZ5_9EURY</name>
<evidence type="ECO:0000313" key="10">
    <source>
        <dbReference type="Proteomes" id="UP000198902"/>
    </source>
</evidence>
<dbReference type="InterPro" id="IPR036890">
    <property type="entry name" value="HATPase_C_sf"/>
</dbReference>
<keyword evidence="7" id="KW-0472">Membrane</keyword>
<dbReference type="PROSITE" id="PS50109">
    <property type="entry name" value="HIS_KIN"/>
    <property type="match status" value="1"/>
</dbReference>
<evidence type="ECO:0000256" key="3">
    <source>
        <dbReference type="ARBA" id="ARBA00022679"/>
    </source>
</evidence>
<feature type="transmembrane region" description="Helical" evidence="7">
    <location>
        <begin position="70"/>
        <end position="91"/>
    </location>
</feature>
<evidence type="ECO:0000256" key="4">
    <source>
        <dbReference type="ARBA" id="ARBA00022741"/>
    </source>
</evidence>
<evidence type="ECO:0000313" key="9">
    <source>
        <dbReference type="EMBL" id="CQR50964.1"/>
    </source>
</evidence>
<keyword evidence="6" id="KW-0067">ATP-binding</keyword>
<dbReference type="OrthoDB" id="342253at2157"/>
<dbReference type="RefSeq" id="WP_089779307.1">
    <property type="nucleotide sequence ID" value="NZ_CABLRR010000002.1"/>
</dbReference>
<comment type="catalytic activity">
    <reaction evidence="1">
        <text>ATP + protein L-histidine = ADP + protein N-phospho-L-histidine.</text>
        <dbReference type="EC" id="2.7.13.3"/>
    </reaction>
</comment>
<keyword evidence="7" id="KW-0812">Transmembrane</keyword>
<dbReference type="SUPFAM" id="SSF55874">
    <property type="entry name" value="ATPase domain of HSP90 chaperone/DNA topoisomerase II/histidine kinase"/>
    <property type="match status" value="1"/>
</dbReference>
<dbReference type="Proteomes" id="UP000198902">
    <property type="component" value="Unassembled WGS sequence"/>
</dbReference>
<proteinExistence type="predicted"/>
<reference evidence="10" key="1">
    <citation type="submission" date="2015-03" db="EMBL/GenBank/DDBJ databases">
        <authorList>
            <person name="Urmite Genomes"/>
        </authorList>
    </citation>
    <scope>NUCLEOTIDE SEQUENCE [LARGE SCALE GENOMIC DNA]</scope>
    <source>
        <strain evidence="10">Arc-Hr</strain>
    </source>
</reference>
<feature type="transmembrane region" description="Helical" evidence="7">
    <location>
        <begin position="37"/>
        <end position="58"/>
    </location>
</feature>
<dbReference type="InterPro" id="IPR050980">
    <property type="entry name" value="2C_sensor_his_kinase"/>
</dbReference>
<evidence type="ECO:0000256" key="7">
    <source>
        <dbReference type="SAM" id="Phobius"/>
    </source>
</evidence>
<accession>A0A0D6JSZ5</accession>
<dbReference type="Gene3D" id="3.30.565.10">
    <property type="entry name" value="Histidine kinase-like ATPase, C-terminal domain"/>
    <property type="match status" value="1"/>
</dbReference>
<evidence type="ECO:0000259" key="8">
    <source>
        <dbReference type="PROSITE" id="PS50109"/>
    </source>
</evidence>
<evidence type="ECO:0000256" key="1">
    <source>
        <dbReference type="ARBA" id="ARBA00000085"/>
    </source>
</evidence>
<dbReference type="InterPro" id="IPR005467">
    <property type="entry name" value="His_kinase_dom"/>
</dbReference>